<dbReference type="EMBL" id="SGIT01000001">
    <property type="protein sequence ID" value="RZF62773.1"/>
    <property type="molecule type" value="Genomic_DNA"/>
</dbReference>
<sequence>MKRVTLLHNPQAGDEDHFKADLIKAIEKEGYQCTYFSIKKDEQWKEHLDDIDFVVVAGGDGTVRRVVKELFQKDNLDNKITMALLPMGTANNLSKTFSINKETSFEDHVNAWKNGKQQRFDMGILKYDDSSNFFLEGAGYGVFPTLIQTMDKIDVSHLENTDEQLQLALEKLYEIIQTEEAHHYTIHADDKMYEGKYLLLEIMNIPSIGPNLMLAPAAQIDDGYLDVVLIPEKEREAFALHIRRIIHQEKTSFDFQTLRAANLKIQSTNRNMHIDDKYVTTSNGLLTIGVREHGFNFLI</sequence>
<protein>
    <submittedName>
        <fullName evidence="6">Diacylglycerol kinase</fullName>
    </submittedName>
</protein>
<reference evidence="6 7" key="1">
    <citation type="submission" date="2019-02" db="EMBL/GenBank/DDBJ databases">
        <authorList>
            <person name="Li Y."/>
        </authorList>
    </citation>
    <scope>NUCLEOTIDE SEQUENCE [LARGE SCALE GENOMIC DNA]</scope>
    <source>
        <strain evidence="6 7">30C10-4-7</strain>
    </source>
</reference>
<dbReference type="Pfam" id="PF19279">
    <property type="entry name" value="YegS_C"/>
    <property type="match status" value="1"/>
</dbReference>
<keyword evidence="2" id="KW-0547">Nucleotide-binding</keyword>
<evidence type="ECO:0000256" key="2">
    <source>
        <dbReference type="ARBA" id="ARBA00022741"/>
    </source>
</evidence>
<dbReference type="Gene3D" id="3.40.50.10330">
    <property type="entry name" value="Probable inorganic polyphosphate/atp-NAD kinase, domain 1"/>
    <property type="match status" value="1"/>
</dbReference>
<dbReference type="SMART" id="SM00046">
    <property type="entry name" value="DAGKc"/>
    <property type="match status" value="1"/>
</dbReference>
<keyword evidence="3 6" id="KW-0418">Kinase</keyword>
<dbReference type="InterPro" id="IPR016064">
    <property type="entry name" value="NAD/diacylglycerol_kinase_sf"/>
</dbReference>
<organism evidence="6 7">
    <name type="scientific">Sphingobacterium corticibacterium</name>
    <dbReference type="NCBI Taxonomy" id="2484746"/>
    <lineage>
        <taxon>Bacteria</taxon>
        <taxon>Pseudomonadati</taxon>
        <taxon>Bacteroidota</taxon>
        <taxon>Sphingobacteriia</taxon>
        <taxon>Sphingobacteriales</taxon>
        <taxon>Sphingobacteriaceae</taxon>
        <taxon>Sphingobacterium</taxon>
    </lineage>
</organism>
<dbReference type="OrthoDB" id="142078at2"/>
<evidence type="ECO:0000259" key="5">
    <source>
        <dbReference type="PROSITE" id="PS50146"/>
    </source>
</evidence>
<dbReference type="InterPro" id="IPR050187">
    <property type="entry name" value="Lipid_Phosphate_FormReg"/>
</dbReference>
<evidence type="ECO:0000313" key="7">
    <source>
        <dbReference type="Proteomes" id="UP000292855"/>
    </source>
</evidence>
<dbReference type="InterPro" id="IPR017438">
    <property type="entry name" value="ATP-NAD_kinase_N"/>
</dbReference>
<dbReference type="Gene3D" id="2.60.200.40">
    <property type="match status" value="1"/>
</dbReference>
<accession>A0A4Q6XQZ5</accession>
<evidence type="ECO:0000256" key="3">
    <source>
        <dbReference type="ARBA" id="ARBA00022777"/>
    </source>
</evidence>
<dbReference type="GO" id="GO:0016301">
    <property type="term" value="F:kinase activity"/>
    <property type="evidence" value="ECO:0007669"/>
    <property type="project" value="UniProtKB-KW"/>
</dbReference>
<proteinExistence type="predicted"/>
<dbReference type="InterPro" id="IPR045540">
    <property type="entry name" value="YegS/DAGK_C"/>
</dbReference>
<dbReference type="Pfam" id="PF00781">
    <property type="entry name" value="DAGK_cat"/>
    <property type="match status" value="1"/>
</dbReference>
<dbReference type="SUPFAM" id="SSF111331">
    <property type="entry name" value="NAD kinase/diacylglycerol kinase-like"/>
    <property type="match status" value="1"/>
</dbReference>
<comment type="caution">
    <text evidence="6">The sequence shown here is derived from an EMBL/GenBank/DDBJ whole genome shotgun (WGS) entry which is preliminary data.</text>
</comment>
<evidence type="ECO:0000256" key="4">
    <source>
        <dbReference type="ARBA" id="ARBA00022840"/>
    </source>
</evidence>
<name>A0A4Q6XQZ5_9SPHI</name>
<dbReference type="Proteomes" id="UP000292855">
    <property type="component" value="Unassembled WGS sequence"/>
</dbReference>
<dbReference type="GO" id="GO:0005524">
    <property type="term" value="F:ATP binding"/>
    <property type="evidence" value="ECO:0007669"/>
    <property type="project" value="UniProtKB-KW"/>
</dbReference>
<gene>
    <name evidence="6" type="ORF">EWE74_08285</name>
</gene>
<dbReference type="PROSITE" id="PS50146">
    <property type="entry name" value="DAGK"/>
    <property type="match status" value="1"/>
</dbReference>
<dbReference type="PANTHER" id="PTHR12358:SF54">
    <property type="entry name" value="SPHINGOSINE KINASE RELATED PROTEIN"/>
    <property type="match status" value="1"/>
</dbReference>
<dbReference type="RefSeq" id="WP_130140996.1">
    <property type="nucleotide sequence ID" value="NZ_SGIT01000001.1"/>
</dbReference>
<evidence type="ECO:0000256" key="1">
    <source>
        <dbReference type="ARBA" id="ARBA00022679"/>
    </source>
</evidence>
<keyword evidence="1" id="KW-0808">Transferase</keyword>
<feature type="domain" description="DAGKc" evidence="5">
    <location>
        <begin position="1"/>
        <end position="129"/>
    </location>
</feature>
<dbReference type="InterPro" id="IPR001206">
    <property type="entry name" value="Diacylglycerol_kinase_cat_dom"/>
</dbReference>
<dbReference type="AlphaFoldDB" id="A0A4Q6XQZ5"/>
<dbReference type="PANTHER" id="PTHR12358">
    <property type="entry name" value="SPHINGOSINE KINASE"/>
    <property type="match status" value="1"/>
</dbReference>
<keyword evidence="7" id="KW-1185">Reference proteome</keyword>
<keyword evidence="4" id="KW-0067">ATP-binding</keyword>
<evidence type="ECO:0000313" key="6">
    <source>
        <dbReference type="EMBL" id="RZF62773.1"/>
    </source>
</evidence>